<feature type="transmembrane region" description="Helical" evidence="2">
    <location>
        <begin position="94"/>
        <end position="114"/>
    </location>
</feature>
<name>A0A7R9APC5_TIMSH</name>
<dbReference type="AlphaFoldDB" id="A0A7R9APC5"/>
<protein>
    <submittedName>
        <fullName evidence="3">Uncharacterized protein</fullName>
    </submittedName>
</protein>
<accession>A0A7R9APC5</accession>
<keyword evidence="2" id="KW-1133">Transmembrane helix</keyword>
<dbReference type="EMBL" id="OC000437">
    <property type="protein sequence ID" value="CAD7257264.1"/>
    <property type="molecule type" value="Genomic_DNA"/>
</dbReference>
<feature type="compositionally biased region" description="Low complexity" evidence="1">
    <location>
        <begin position="27"/>
        <end position="48"/>
    </location>
</feature>
<organism evidence="3">
    <name type="scientific">Timema shepardi</name>
    <name type="common">Walking stick</name>
    <dbReference type="NCBI Taxonomy" id="629360"/>
    <lineage>
        <taxon>Eukaryota</taxon>
        <taxon>Metazoa</taxon>
        <taxon>Ecdysozoa</taxon>
        <taxon>Arthropoda</taxon>
        <taxon>Hexapoda</taxon>
        <taxon>Insecta</taxon>
        <taxon>Pterygota</taxon>
        <taxon>Neoptera</taxon>
        <taxon>Polyneoptera</taxon>
        <taxon>Phasmatodea</taxon>
        <taxon>Timematodea</taxon>
        <taxon>Timematoidea</taxon>
        <taxon>Timematidae</taxon>
        <taxon>Timema</taxon>
    </lineage>
</organism>
<dbReference type="PANTHER" id="PTHR10773">
    <property type="entry name" value="DNA-DIRECTED RNA POLYMERASES I, II, AND III SUBUNIT RPABC2"/>
    <property type="match status" value="1"/>
</dbReference>
<reference evidence="3" key="1">
    <citation type="submission" date="2020-11" db="EMBL/GenBank/DDBJ databases">
        <authorList>
            <person name="Tran Van P."/>
        </authorList>
    </citation>
    <scope>NUCLEOTIDE SEQUENCE</scope>
</reference>
<gene>
    <name evidence="3" type="ORF">TSIB3V08_LOCUS1537</name>
</gene>
<keyword evidence="2" id="KW-0472">Membrane</keyword>
<dbReference type="PANTHER" id="PTHR10773:SF19">
    <property type="match status" value="1"/>
</dbReference>
<evidence type="ECO:0000313" key="3">
    <source>
        <dbReference type="EMBL" id="CAD7257264.1"/>
    </source>
</evidence>
<evidence type="ECO:0000256" key="2">
    <source>
        <dbReference type="SAM" id="Phobius"/>
    </source>
</evidence>
<feature type="region of interest" description="Disordered" evidence="1">
    <location>
        <begin position="1"/>
        <end position="48"/>
    </location>
</feature>
<keyword evidence="2" id="KW-0812">Transmembrane</keyword>
<evidence type="ECO:0000256" key="1">
    <source>
        <dbReference type="SAM" id="MobiDB-lite"/>
    </source>
</evidence>
<proteinExistence type="predicted"/>
<sequence length="771" mass="86930">MIRNNTPSVQMKVAEEEGTQTEDIKISTLSRQSSSSSDSDGSYQTDSDYFSHVDTDDDVIIPEVYAAIVKALYGYVKEKLCREFPLKEDIDGKVWRGLLVTGTGLALAAALIALHSKPMASLVLTDSSQPTPDSQHSVSKPQVQLLLSLTLSALALFLQTSIPTLENGECLAGQFTNGFGTTTRSSVIMDTSWNFTESDKDRVNNRKRPLNVSNWQDKKRKQLKDSGKEYVSNRGKGKVIAAKTLPNTSKVCSDKCKKSGCVDLNLATVRSLHSQFYSACYNEQTLLLLRCLTIREPQNRRSGKTDATSRKHASFDFNVNGKDVCLKTLCNTFSVTPRRIQILQDKLKGGEFVPKDKRGIHLNRPHAKDFNTKQLIRDHINSFPREINHYSRSESSRESLSPDLSVRRMYRLFREKYPNIELLLSRNVRKFKETAPSTTARPTRRHSFLPCDRDFALIERAKKKMKALVPSDWKYVIGAAKVNEPFTIFEMQQENFKDLEVLSRGFKNKAKLQITKSVWYKLLADDPTTLYARESHNVLRPWVPYRVLVNITPVRYCDLPPLYTEPLPISKEKKKDLLAMSEYLVDTEHQEFYKNLRIGKVELEEMNPHLRGGRVENHLGKTTPSSPTEIRTSISLSFAVELNTTSALPTMPPRRVCYVSPTLVLADIQLDVSESSSHFLIHFLSKWHLTGSCQFSPQEKQKVLVFELNFGVSDKPHNSGVIHQDVAAVSGTGNGLSHPFLHDLGGEVLSPALRAEPVATLQPCHHLIKNP</sequence>